<evidence type="ECO:0000313" key="1">
    <source>
        <dbReference type="EMBL" id="OON20085.1"/>
    </source>
</evidence>
<evidence type="ECO:0000313" key="2">
    <source>
        <dbReference type="Proteomes" id="UP000243686"/>
    </source>
</evidence>
<organism evidence="1 2">
    <name type="scientific">Opisthorchis viverrini</name>
    <name type="common">Southeast Asian liver fluke</name>
    <dbReference type="NCBI Taxonomy" id="6198"/>
    <lineage>
        <taxon>Eukaryota</taxon>
        <taxon>Metazoa</taxon>
        <taxon>Spiralia</taxon>
        <taxon>Lophotrochozoa</taxon>
        <taxon>Platyhelminthes</taxon>
        <taxon>Trematoda</taxon>
        <taxon>Digenea</taxon>
        <taxon>Opisthorchiida</taxon>
        <taxon>Opisthorchiata</taxon>
        <taxon>Opisthorchiidae</taxon>
        <taxon>Opisthorchis</taxon>
    </lineage>
</organism>
<sequence>MSDEIQEIIRGLQLTETDASELFDDDLAALHVTKATFDSRLQFVEDWLSNPGCILALLGKNLFYEEYFIVPLLDVLAL</sequence>
<dbReference type="Gene3D" id="1.20.120.810">
    <property type="entry name" value="Vinculin, Vh2 four-helix bundle"/>
    <property type="match status" value="1"/>
</dbReference>
<gene>
    <name evidence="1" type="ORF">X801_04038</name>
</gene>
<proteinExistence type="predicted"/>
<name>A0A1S8X045_OPIVI</name>
<dbReference type="AlphaFoldDB" id="A0A1S8X045"/>
<dbReference type="EMBL" id="KV892865">
    <property type="protein sequence ID" value="OON20085.1"/>
    <property type="molecule type" value="Genomic_DNA"/>
</dbReference>
<dbReference type="Proteomes" id="UP000243686">
    <property type="component" value="Unassembled WGS sequence"/>
</dbReference>
<accession>A0A1S8X045</accession>
<keyword evidence="2" id="KW-1185">Reference proteome</keyword>
<protein>
    <submittedName>
        <fullName evidence="1">Uncharacterized protein</fullName>
    </submittedName>
</protein>
<reference evidence="1 2" key="1">
    <citation type="submission" date="2015-03" db="EMBL/GenBank/DDBJ databases">
        <title>Draft genome of the nematode, Opisthorchis viverrini.</title>
        <authorList>
            <person name="Mitreva M."/>
        </authorList>
    </citation>
    <scope>NUCLEOTIDE SEQUENCE [LARGE SCALE GENOMIC DNA]</scope>
    <source>
        <strain evidence="1">Khon Kaen</strain>
    </source>
</reference>